<comment type="caution">
    <text evidence="1">The sequence shown here is derived from an EMBL/GenBank/DDBJ whole genome shotgun (WGS) entry which is preliminary data.</text>
</comment>
<name>A0ABP8B0C7_9ACTN</name>
<proteinExistence type="predicted"/>
<gene>
    <name evidence="1" type="ORF">GCM10022252_39670</name>
</gene>
<evidence type="ECO:0000313" key="1">
    <source>
        <dbReference type="EMBL" id="GAA4194772.1"/>
    </source>
</evidence>
<evidence type="ECO:0000313" key="2">
    <source>
        <dbReference type="Proteomes" id="UP001501251"/>
    </source>
</evidence>
<reference evidence="2" key="1">
    <citation type="journal article" date="2019" name="Int. J. Syst. Evol. Microbiol.">
        <title>The Global Catalogue of Microorganisms (GCM) 10K type strain sequencing project: providing services to taxonomists for standard genome sequencing and annotation.</title>
        <authorList>
            <consortium name="The Broad Institute Genomics Platform"/>
            <consortium name="The Broad Institute Genome Sequencing Center for Infectious Disease"/>
            <person name="Wu L."/>
            <person name="Ma J."/>
        </authorList>
    </citation>
    <scope>NUCLEOTIDE SEQUENCE [LARGE SCALE GENOMIC DNA]</scope>
    <source>
        <strain evidence="2">JCM 17388</strain>
    </source>
</reference>
<protein>
    <submittedName>
        <fullName evidence="1">Uncharacterized protein</fullName>
    </submittedName>
</protein>
<sequence length="87" mass="9900">MRVHELQGWGGRLVELAWELNDLGVDSVVRFPPGRQPSMEIFLPPGGRSPVTEQQGHVSAFDWERGCERGTRTRARKVCERITRGTR</sequence>
<organism evidence="1 2">
    <name type="scientific">Streptosporangium oxazolinicum</name>
    <dbReference type="NCBI Taxonomy" id="909287"/>
    <lineage>
        <taxon>Bacteria</taxon>
        <taxon>Bacillati</taxon>
        <taxon>Actinomycetota</taxon>
        <taxon>Actinomycetes</taxon>
        <taxon>Streptosporangiales</taxon>
        <taxon>Streptosporangiaceae</taxon>
        <taxon>Streptosporangium</taxon>
    </lineage>
</organism>
<dbReference type="EMBL" id="BAABAQ010000006">
    <property type="protein sequence ID" value="GAA4194772.1"/>
    <property type="molecule type" value="Genomic_DNA"/>
</dbReference>
<dbReference type="Proteomes" id="UP001501251">
    <property type="component" value="Unassembled WGS sequence"/>
</dbReference>
<accession>A0ABP8B0C7</accession>
<keyword evidence="2" id="KW-1185">Reference proteome</keyword>